<feature type="non-terminal residue" evidence="2">
    <location>
        <position position="1"/>
    </location>
</feature>
<dbReference type="AlphaFoldDB" id="A0A6A7AH89"/>
<evidence type="ECO:0000313" key="3">
    <source>
        <dbReference type="Proteomes" id="UP000799424"/>
    </source>
</evidence>
<dbReference type="PANTHER" id="PTHR15907">
    <property type="entry name" value="DUF614 FAMILY PROTEIN-RELATED"/>
    <property type="match status" value="1"/>
</dbReference>
<feature type="region of interest" description="Disordered" evidence="1">
    <location>
        <begin position="186"/>
        <end position="214"/>
    </location>
</feature>
<evidence type="ECO:0000313" key="2">
    <source>
        <dbReference type="EMBL" id="KAF2832576.1"/>
    </source>
</evidence>
<dbReference type="Proteomes" id="UP000799424">
    <property type="component" value="Unassembled WGS sequence"/>
</dbReference>
<dbReference type="Pfam" id="PF04749">
    <property type="entry name" value="PLAC8"/>
    <property type="match status" value="1"/>
</dbReference>
<organism evidence="2 3">
    <name type="scientific">Ophiobolus disseminans</name>
    <dbReference type="NCBI Taxonomy" id="1469910"/>
    <lineage>
        <taxon>Eukaryota</taxon>
        <taxon>Fungi</taxon>
        <taxon>Dikarya</taxon>
        <taxon>Ascomycota</taxon>
        <taxon>Pezizomycotina</taxon>
        <taxon>Dothideomycetes</taxon>
        <taxon>Pleosporomycetidae</taxon>
        <taxon>Pleosporales</taxon>
        <taxon>Pleosporineae</taxon>
        <taxon>Phaeosphaeriaceae</taxon>
        <taxon>Ophiobolus</taxon>
    </lineage>
</organism>
<name>A0A6A7AH89_9PLEO</name>
<dbReference type="EMBL" id="MU006217">
    <property type="protein sequence ID" value="KAF2832576.1"/>
    <property type="molecule type" value="Genomic_DNA"/>
</dbReference>
<dbReference type="InterPro" id="IPR006461">
    <property type="entry name" value="PLAC_motif_containing"/>
</dbReference>
<proteinExistence type="predicted"/>
<evidence type="ECO:0000256" key="1">
    <source>
        <dbReference type="SAM" id="MobiDB-lite"/>
    </source>
</evidence>
<accession>A0A6A7AH89</accession>
<protein>
    <recommendedName>
        <fullName evidence="4">PLAC8-domain-containing protein</fullName>
    </recommendedName>
</protein>
<feature type="compositionally biased region" description="Basic residues" evidence="1">
    <location>
        <begin position="186"/>
        <end position="206"/>
    </location>
</feature>
<dbReference type="OrthoDB" id="1045822at2759"/>
<dbReference type="NCBIfam" id="TIGR01571">
    <property type="entry name" value="A_thal_Cys_rich"/>
    <property type="match status" value="1"/>
</dbReference>
<reference evidence="2" key="1">
    <citation type="journal article" date="2020" name="Stud. Mycol.">
        <title>101 Dothideomycetes genomes: a test case for predicting lifestyles and emergence of pathogens.</title>
        <authorList>
            <person name="Haridas S."/>
            <person name="Albert R."/>
            <person name="Binder M."/>
            <person name="Bloem J."/>
            <person name="Labutti K."/>
            <person name="Salamov A."/>
            <person name="Andreopoulos B."/>
            <person name="Baker S."/>
            <person name="Barry K."/>
            <person name="Bills G."/>
            <person name="Bluhm B."/>
            <person name="Cannon C."/>
            <person name="Castanera R."/>
            <person name="Culley D."/>
            <person name="Daum C."/>
            <person name="Ezra D."/>
            <person name="Gonzalez J."/>
            <person name="Henrissat B."/>
            <person name="Kuo A."/>
            <person name="Liang C."/>
            <person name="Lipzen A."/>
            <person name="Lutzoni F."/>
            <person name="Magnuson J."/>
            <person name="Mondo S."/>
            <person name="Nolan M."/>
            <person name="Ohm R."/>
            <person name="Pangilinan J."/>
            <person name="Park H.-J."/>
            <person name="Ramirez L."/>
            <person name="Alfaro M."/>
            <person name="Sun H."/>
            <person name="Tritt A."/>
            <person name="Yoshinaga Y."/>
            <person name="Zwiers L.-H."/>
            <person name="Turgeon B."/>
            <person name="Goodwin S."/>
            <person name="Spatafora J."/>
            <person name="Crous P."/>
            <person name="Grigoriev I."/>
        </authorList>
    </citation>
    <scope>NUCLEOTIDE SEQUENCE</scope>
    <source>
        <strain evidence="2">CBS 113818</strain>
    </source>
</reference>
<sequence length="214" mass="24065">WRTSFWGCFCPFKLCALTCFLPCITFGRTDYRLQHRGDMTKYEPVNTACMLWYLAACFGCDCIPTTILLEEMRDEHNLKGSCCVDFLKACCCGCCALMQAEKESKLIYSGERVCMDGVVDEQYAGGAAAGAEMVYAPASGQVEQEEVTEAPQPTASSVDVIVEEPSVVEGSMTVLLLRMQNRWCARRRPTRSSTRKRQTRRSRRAAAWRPMSRS</sequence>
<keyword evidence="3" id="KW-1185">Reference proteome</keyword>
<gene>
    <name evidence="2" type="ORF">CC86DRAFT_280864</name>
</gene>
<evidence type="ECO:0008006" key="4">
    <source>
        <dbReference type="Google" id="ProtNLM"/>
    </source>
</evidence>